<dbReference type="EMBL" id="MN740685">
    <property type="protein sequence ID" value="QHU07624.1"/>
    <property type="molecule type" value="Genomic_DNA"/>
</dbReference>
<sequence length="171" mass="19989">MSPYMIHLDVSGRFSSTNYKSIKKYVDLEVTIGKIENLGRLINKNKIESEDENVDLIEDLLYSDVTKLIFHIETQNNILDDTLIESLLGIIRSNCGRYFSFGYEYMCIYTNNVGYLPFITKNITDTIMSIISGNHNYFTLEYREVKIIDNLIPLYTTKENIIEFYDTFINQ</sequence>
<evidence type="ECO:0000313" key="1">
    <source>
        <dbReference type="EMBL" id="QHU07624.1"/>
    </source>
</evidence>
<dbReference type="AlphaFoldDB" id="A0A6C0JV79"/>
<name>A0A6C0JV79_9ZZZZ</name>
<reference evidence="1" key="1">
    <citation type="journal article" date="2020" name="Nature">
        <title>Giant virus diversity and host interactions through global metagenomics.</title>
        <authorList>
            <person name="Schulz F."/>
            <person name="Roux S."/>
            <person name="Paez-Espino D."/>
            <person name="Jungbluth S."/>
            <person name="Walsh D.A."/>
            <person name="Denef V.J."/>
            <person name="McMahon K.D."/>
            <person name="Konstantinidis K.T."/>
            <person name="Eloe-Fadrosh E.A."/>
            <person name="Kyrpides N.C."/>
            <person name="Woyke T."/>
        </authorList>
    </citation>
    <scope>NUCLEOTIDE SEQUENCE</scope>
    <source>
        <strain evidence="1">GVMAG-S-1041349-163</strain>
    </source>
</reference>
<proteinExistence type="predicted"/>
<protein>
    <submittedName>
        <fullName evidence="1">Uncharacterized protein</fullName>
    </submittedName>
</protein>
<organism evidence="1">
    <name type="scientific">viral metagenome</name>
    <dbReference type="NCBI Taxonomy" id="1070528"/>
    <lineage>
        <taxon>unclassified sequences</taxon>
        <taxon>metagenomes</taxon>
        <taxon>organismal metagenomes</taxon>
    </lineage>
</organism>
<accession>A0A6C0JV79</accession>